<keyword evidence="2" id="KW-0547">Nucleotide-binding</keyword>
<evidence type="ECO:0000256" key="1">
    <source>
        <dbReference type="ARBA" id="ARBA00010142"/>
    </source>
</evidence>
<dbReference type="InterPro" id="IPR001806">
    <property type="entry name" value="Small_GTPase"/>
</dbReference>
<dbReference type="NCBIfam" id="TIGR00231">
    <property type="entry name" value="small_GTP"/>
    <property type="match status" value="1"/>
</dbReference>
<dbReference type="PROSITE" id="PS51419">
    <property type="entry name" value="RAB"/>
    <property type="match status" value="1"/>
</dbReference>
<dbReference type="AlphaFoldDB" id="D2VGS3"/>
<dbReference type="PROSITE" id="PS51421">
    <property type="entry name" value="RAS"/>
    <property type="match status" value="1"/>
</dbReference>
<comment type="similarity">
    <text evidence="1">Belongs to the small GTPase superfamily. Rho family.</text>
</comment>
<dbReference type="KEGG" id="ngr:NAEGRDRAFT_68079"/>
<evidence type="ECO:0000256" key="2">
    <source>
        <dbReference type="ARBA" id="ARBA00022741"/>
    </source>
</evidence>
<evidence type="ECO:0000313" key="5">
    <source>
        <dbReference type="Proteomes" id="UP000006671"/>
    </source>
</evidence>
<name>D2VGS3_NAEGR</name>
<organism evidence="5">
    <name type="scientific">Naegleria gruberi</name>
    <name type="common">Amoeba</name>
    <dbReference type="NCBI Taxonomy" id="5762"/>
    <lineage>
        <taxon>Eukaryota</taxon>
        <taxon>Discoba</taxon>
        <taxon>Heterolobosea</taxon>
        <taxon>Tetramitia</taxon>
        <taxon>Eutetramitia</taxon>
        <taxon>Vahlkampfiidae</taxon>
        <taxon>Naegleria</taxon>
    </lineage>
</organism>
<dbReference type="STRING" id="5762.D2VGS3"/>
<reference evidence="4 5" key="1">
    <citation type="journal article" date="2010" name="Cell">
        <title>The genome of Naegleria gruberi illuminates early eukaryotic versatility.</title>
        <authorList>
            <person name="Fritz-Laylin L.K."/>
            <person name="Prochnik S.E."/>
            <person name="Ginger M.L."/>
            <person name="Dacks J.B."/>
            <person name="Carpenter M.L."/>
            <person name="Field M.C."/>
            <person name="Kuo A."/>
            <person name="Paredez A."/>
            <person name="Chapman J."/>
            <person name="Pham J."/>
            <person name="Shu S."/>
            <person name="Neupane R."/>
            <person name="Cipriano M."/>
            <person name="Mancuso J."/>
            <person name="Tu H."/>
            <person name="Salamov A."/>
            <person name="Lindquist E."/>
            <person name="Shapiro H."/>
            <person name="Lucas S."/>
            <person name="Grigoriev I.V."/>
            <person name="Cande W.Z."/>
            <person name="Fulton C."/>
            <person name="Rokhsar D.S."/>
            <person name="Dawson S.C."/>
        </authorList>
    </citation>
    <scope>NUCLEOTIDE SEQUENCE [LARGE SCALE GENOMIC DNA]</scope>
    <source>
        <strain evidence="4 5">NEG-M</strain>
    </source>
</reference>
<dbReference type="GO" id="GO:0003924">
    <property type="term" value="F:GTPase activity"/>
    <property type="evidence" value="ECO:0007669"/>
    <property type="project" value="InterPro"/>
</dbReference>
<dbReference type="OMA" id="VNKRPCV"/>
<dbReference type="CDD" id="cd00157">
    <property type="entry name" value="Rho"/>
    <property type="match status" value="1"/>
</dbReference>
<proteinExistence type="inferred from homology"/>
<dbReference type="eggNOG" id="KOG0393">
    <property type="taxonomic scope" value="Eukaryota"/>
</dbReference>
<dbReference type="Pfam" id="PF00071">
    <property type="entry name" value="Ras"/>
    <property type="match status" value="1"/>
</dbReference>
<protein>
    <submittedName>
        <fullName evidence="4">Rho family small GTPase</fullName>
    </submittedName>
</protein>
<dbReference type="GO" id="GO:0007264">
    <property type="term" value="P:small GTPase-mediated signal transduction"/>
    <property type="evidence" value="ECO:0007669"/>
    <property type="project" value="InterPro"/>
</dbReference>
<dbReference type="SMART" id="SM00173">
    <property type="entry name" value="RAS"/>
    <property type="match status" value="1"/>
</dbReference>
<dbReference type="InterPro" id="IPR005225">
    <property type="entry name" value="Small_GTP-bd"/>
</dbReference>
<dbReference type="GeneID" id="8847863"/>
<dbReference type="SMART" id="SM00174">
    <property type="entry name" value="RHO"/>
    <property type="match status" value="1"/>
</dbReference>
<dbReference type="InterPro" id="IPR027417">
    <property type="entry name" value="P-loop_NTPase"/>
</dbReference>
<gene>
    <name evidence="4" type="ORF">NAEGRDRAFT_68079</name>
</gene>
<dbReference type="PANTHER" id="PTHR24072">
    <property type="entry name" value="RHO FAMILY GTPASE"/>
    <property type="match status" value="1"/>
</dbReference>
<evidence type="ECO:0000313" key="4">
    <source>
        <dbReference type="EMBL" id="EFC44112.1"/>
    </source>
</evidence>
<evidence type="ECO:0000256" key="3">
    <source>
        <dbReference type="ARBA" id="ARBA00023134"/>
    </source>
</evidence>
<dbReference type="InterPro" id="IPR003578">
    <property type="entry name" value="Small_GTPase_Rho"/>
</dbReference>
<dbReference type="RefSeq" id="XP_002676856.1">
    <property type="nucleotide sequence ID" value="XM_002676810.1"/>
</dbReference>
<dbReference type="PRINTS" id="PR00449">
    <property type="entry name" value="RASTRNSFRMNG"/>
</dbReference>
<sequence>MSDINIKCVCVGDGAVGKTMLLMSYAFGKIADDSYIPTVFDNYSANTKYNNEVVLISMWDTAGQEDYDRIRPLSYPDTDVFLVTYSTVNPDSFSNVQTKWIKEIKYHNPHTPFVLVGTKKDLRTNEDFLRCLEEREMKPVTTQEGMNLAKETGAFAFMESSALTQEGVKEVFEQVIKAYMHEEVVENQRINDKTKKKTCNIL</sequence>
<dbReference type="InParanoid" id="D2VGS3"/>
<keyword evidence="3" id="KW-0342">GTP-binding</keyword>
<dbReference type="OrthoDB" id="10249958at2759"/>
<dbReference type="GO" id="GO:0005525">
    <property type="term" value="F:GTP binding"/>
    <property type="evidence" value="ECO:0007669"/>
    <property type="project" value="UniProtKB-KW"/>
</dbReference>
<keyword evidence="5" id="KW-1185">Reference proteome</keyword>
<accession>D2VGS3</accession>
<dbReference type="FunFam" id="3.40.50.300:FF:001179">
    <property type="entry name" value="Rho family GTPase"/>
    <property type="match status" value="1"/>
</dbReference>
<dbReference type="Proteomes" id="UP000006671">
    <property type="component" value="Unassembled WGS sequence"/>
</dbReference>
<dbReference type="PROSITE" id="PS51420">
    <property type="entry name" value="RHO"/>
    <property type="match status" value="1"/>
</dbReference>
<dbReference type="EMBL" id="GG738870">
    <property type="protein sequence ID" value="EFC44112.1"/>
    <property type="molecule type" value="Genomic_DNA"/>
</dbReference>
<dbReference type="Gene3D" id="3.40.50.300">
    <property type="entry name" value="P-loop containing nucleotide triphosphate hydrolases"/>
    <property type="match status" value="1"/>
</dbReference>
<dbReference type="SUPFAM" id="SSF52540">
    <property type="entry name" value="P-loop containing nucleoside triphosphate hydrolases"/>
    <property type="match status" value="1"/>
</dbReference>
<dbReference type="SMART" id="SM00175">
    <property type="entry name" value="RAB"/>
    <property type="match status" value="1"/>
</dbReference>
<dbReference type="VEuPathDB" id="AmoebaDB:NAEGRDRAFT_68079"/>